<keyword evidence="2" id="KW-1185">Reference proteome</keyword>
<dbReference type="Proteomes" id="UP001497382">
    <property type="component" value="Unassembled WGS sequence"/>
</dbReference>
<evidence type="ECO:0000313" key="2">
    <source>
        <dbReference type="Proteomes" id="UP001497382"/>
    </source>
</evidence>
<name>A0AAV1ZRN9_9ARAC</name>
<comment type="caution">
    <text evidence="1">The sequence shown here is derived from an EMBL/GenBank/DDBJ whole genome shotgun (WGS) entry which is preliminary data.</text>
</comment>
<protein>
    <submittedName>
        <fullName evidence="1">Uncharacterized protein</fullName>
    </submittedName>
</protein>
<proteinExistence type="predicted"/>
<organism evidence="1 2">
    <name type="scientific">Larinioides sclopetarius</name>
    <dbReference type="NCBI Taxonomy" id="280406"/>
    <lineage>
        <taxon>Eukaryota</taxon>
        <taxon>Metazoa</taxon>
        <taxon>Ecdysozoa</taxon>
        <taxon>Arthropoda</taxon>
        <taxon>Chelicerata</taxon>
        <taxon>Arachnida</taxon>
        <taxon>Araneae</taxon>
        <taxon>Araneomorphae</taxon>
        <taxon>Entelegynae</taxon>
        <taxon>Araneoidea</taxon>
        <taxon>Araneidae</taxon>
        <taxon>Larinioides</taxon>
    </lineage>
</organism>
<dbReference type="EMBL" id="CAXIEN010000077">
    <property type="protein sequence ID" value="CAL1274518.1"/>
    <property type="molecule type" value="Genomic_DNA"/>
</dbReference>
<gene>
    <name evidence="1" type="ORF">LARSCL_LOCUS7507</name>
</gene>
<evidence type="ECO:0000313" key="1">
    <source>
        <dbReference type="EMBL" id="CAL1274518.1"/>
    </source>
</evidence>
<sequence length="341" mass="38282">MEFQNKSSNVTKDNDAKEIELLITDLELAEDANTAIISPQDNSDPTVYARDDSSLTVSAHDDSDLTVSAHDDSDLTVSAHDDSDLTVSAHDDSDLTVSAHDDSDLTVSAHDDSDLTASAHDDSDLTVSAQEDSVLMTSTQDDSIATAKRDFYQLVTHLQKIAGEFKDSTFEKIYAGLLCEPMTPNLTGKEIYDLLIFALLNLAERNLKINEDSMRNFKELFGEMDAVLEYVKHTGTGHLSFENKKKVLVNLFKVRQETRYRISWLNRVQNDFESFLQFYNQIGIPVNFPHIKSAPVIAEKLKTFIIAMTLFHSELQKYYGNTSTVIERLKGELLTEANLFH</sequence>
<reference evidence="1 2" key="1">
    <citation type="submission" date="2024-04" db="EMBL/GenBank/DDBJ databases">
        <authorList>
            <person name="Rising A."/>
            <person name="Reimegard J."/>
            <person name="Sonavane S."/>
            <person name="Akerstrom W."/>
            <person name="Nylinder S."/>
            <person name="Hedman E."/>
            <person name="Kallberg Y."/>
        </authorList>
    </citation>
    <scope>NUCLEOTIDE SEQUENCE [LARGE SCALE GENOMIC DNA]</scope>
</reference>
<accession>A0AAV1ZRN9</accession>
<dbReference type="AlphaFoldDB" id="A0AAV1ZRN9"/>